<reference evidence="3" key="1">
    <citation type="journal article" date="2021" name="J Fungi (Basel)">
        <title>Virulence traits and population genomics of the black yeast Aureobasidium melanogenum.</title>
        <authorList>
            <person name="Cernosa A."/>
            <person name="Sun X."/>
            <person name="Gostincar C."/>
            <person name="Fang C."/>
            <person name="Gunde-Cimerman N."/>
            <person name="Song Z."/>
        </authorList>
    </citation>
    <scope>NUCLEOTIDE SEQUENCE</scope>
    <source>
        <strain evidence="3">EXF-9298</strain>
    </source>
</reference>
<organism evidence="3 4">
    <name type="scientific">Aureobasidium melanogenum</name>
    <name type="common">Aureobasidium pullulans var. melanogenum</name>
    <dbReference type="NCBI Taxonomy" id="46634"/>
    <lineage>
        <taxon>Eukaryota</taxon>
        <taxon>Fungi</taxon>
        <taxon>Dikarya</taxon>
        <taxon>Ascomycota</taxon>
        <taxon>Pezizomycotina</taxon>
        <taxon>Dothideomycetes</taxon>
        <taxon>Dothideomycetidae</taxon>
        <taxon>Dothideales</taxon>
        <taxon>Saccotheciaceae</taxon>
        <taxon>Aureobasidium</taxon>
    </lineage>
</organism>
<dbReference type="PANTHER" id="PTHR47339:SF1">
    <property type="entry name" value="CELL DIVISION CONTROL PROTEIN 24"/>
    <property type="match status" value="1"/>
</dbReference>
<dbReference type="InterPro" id="IPR053026">
    <property type="entry name" value="CDC42_GEF"/>
</dbReference>
<dbReference type="Proteomes" id="UP000729357">
    <property type="component" value="Unassembled WGS sequence"/>
</dbReference>
<dbReference type="GO" id="GO:0005737">
    <property type="term" value="C:cytoplasm"/>
    <property type="evidence" value="ECO:0007669"/>
    <property type="project" value="TreeGrafter"/>
</dbReference>
<dbReference type="PANTHER" id="PTHR47339">
    <property type="entry name" value="CELL DIVISION CONTROL PROTEIN 24"/>
    <property type="match status" value="1"/>
</dbReference>
<evidence type="ECO:0000256" key="1">
    <source>
        <dbReference type="SAM" id="MobiDB-lite"/>
    </source>
</evidence>
<dbReference type="GO" id="GO:0031106">
    <property type="term" value="P:septin ring organization"/>
    <property type="evidence" value="ECO:0007669"/>
    <property type="project" value="TreeGrafter"/>
</dbReference>
<dbReference type="GO" id="GO:0005634">
    <property type="term" value="C:nucleus"/>
    <property type="evidence" value="ECO:0007669"/>
    <property type="project" value="TreeGrafter"/>
</dbReference>
<dbReference type="InterPro" id="IPR010481">
    <property type="entry name" value="Cdc24/Scd1_N"/>
</dbReference>
<evidence type="ECO:0000259" key="2">
    <source>
        <dbReference type="Pfam" id="PF06395"/>
    </source>
</evidence>
<dbReference type="Pfam" id="PF06395">
    <property type="entry name" value="CDC24"/>
    <property type="match status" value="1"/>
</dbReference>
<evidence type="ECO:0000313" key="3">
    <source>
        <dbReference type="EMBL" id="KAG9916137.1"/>
    </source>
</evidence>
<name>A0A9P8JH26_AURME</name>
<proteinExistence type="predicted"/>
<feature type="region of interest" description="Disordered" evidence="1">
    <location>
        <begin position="1"/>
        <end position="26"/>
    </location>
</feature>
<feature type="non-terminal residue" evidence="3">
    <location>
        <position position="1"/>
    </location>
</feature>
<dbReference type="InterPro" id="IPR036872">
    <property type="entry name" value="CH_dom_sf"/>
</dbReference>
<dbReference type="AlphaFoldDB" id="A0A9P8JH26"/>
<feature type="compositionally biased region" description="Polar residues" evidence="1">
    <location>
        <begin position="17"/>
        <end position="26"/>
    </location>
</feature>
<feature type="non-terminal residue" evidence="3">
    <location>
        <position position="195"/>
    </location>
</feature>
<gene>
    <name evidence="3" type="ORF">KCU98_g22939</name>
</gene>
<feature type="compositionally biased region" description="Pro residues" evidence="1">
    <location>
        <begin position="1"/>
        <end position="11"/>
    </location>
</feature>
<sequence>LFPVPPTPSLSPAPSSVQGNVEPTGNVMNKVADKDASLFQMCITLRQRLLAVPGFDEYFLETEQQHEDLDVVQLLWKTFQLGHPLVSLYNILRPDQPVEIDVSKISAAKQGKALTSSFLRGCINGLNFSVEDCFILYDLYQDDIGGFVKVVRMVSRLLDIMVQQNIIEDLRPDQIAAHSGKRSQRQHIVEELVTT</sequence>
<keyword evidence="4" id="KW-1185">Reference proteome</keyword>
<protein>
    <recommendedName>
        <fullName evidence="2">Cdc24/Scd1 N-terminal domain-containing protein</fullName>
    </recommendedName>
</protein>
<accession>A0A9P8JH26</accession>
<dbReference type="GO" id="GO:0043332">
    <property type="term" value="C:mating projection tip"/>
    <property type="evidence" value="ECO:0007669"/>
    <property type="project" value="TreeGrafter"/>
</dbReference>
<comment type="caution">
    <text evidence="3">The sequence shown here is derived from an EMBL/GenBank/DDBJ whole genome shotgun (WGS) entry which is preliminary data.</text>
</comment>
<dbReference type="GO" id="GO:0030010">
    <property type="term" value="P:establishment of cell polarity"/>
    <property type="evidence" value="ECO:0007669"/>
    <property type="project" value="TreeGrafter"/>
</dbReference>
<dbReference type="GO" id="GO:0000935">
    <property type="term" value="C:division septum"/>
    <property type="evidence" value="ECO:0007669"/>
    <property type="project" value="TreeGrafter"/>
</dbReference>
<dbReference type="Gene3D" id="1.10.418.10">
    <property type="entry name" value="Calponin-like domain"/>
    <property type="match status" value="1"/>
</dbReference>
<reference evidence="3" key="2">
    <citation type="submission" date="2021-08" db="EMBL/GenBank/DDBJ databases">
        <authorList>
            <person name="Gostincar C."/>
            <person name="Sun X."/>
            <person name="Song Z."/>
            <person name="Gunde-Cimerman N."/>
        </authorList>
    </citation>
    <scope>NUCLEOTIDE SEQUENCE</scope>
    <source>
        <strain evidence="3">EXF-9298</strain>
    </source>
</reference>
<feature type="domain" description="Cdc24/Scd1 N-terminal" evidence="2">
    <location>
        <begin position="71"/>
        <end position="158"/>
    </location>
</feature>
<evidence type="ECO:0000313" key="4">
    <source>
        <dbReference type="Proteomes" id="UP000729357"/>
    </source>
</evidence>
<dbReference type="EMBL" id="JAHFXS010009380">
    <property type="protein sequence ID" value="KAG9916137.1"/>
    <property type="molecule type" value="Genomic_DNA"/>
</dbReference>